<name>A0A815GB71_9BILA</name>
<evidence type="ECO:0000313" key="1">
    <source>
        <dbReference type="EMBL" id="CAF1336353.1"/>
    </source>
</evidence>
<evidence type="ECO:0000313" key="5">
    <source>
        <dbReference type="Proteomes" id="UP000663829"/>
    </source>
</evidence>
<sequence>MRGRRCIQFICRQINVRQYINIQSITTNKAVLRLLIEYRFDRTLIDHVLYPLWLSKPHQDVRLCCVSILIQFIKTNFENEHLWLMLEEAASQDKYIKISDELFPGGNLRKLLQLHSDEQLRTFVERIQMKSLDHPTLIIRKQAWRRIDTEYCPQLELISKAVDLCLRFDLSGRTLAIYAFQRLLDCCKRNLSCMTNILQIFKELTTSESYKLIDRQQNALNDQQDLPVYNRINSLINLLAAVIKRYRHDEQIVHQLKEWAANTLIYNKTLATSIGILLLNSMTGSQDELVDMIKFLKVHLSNEFYLFHVLRELSLYVEQAPFINEINLEQKLTICYDLIKSDDLYYIMLIFGYFKSNILSQESIDKEKCRELLRLVRTHDNLVLNEMAMQCQCTWKAEDNDDRSTSDMIEIDSSAGELLS</sequence>
<evidence type="ECO:0000313" key="2">
    <source>
        <dbReference type="EMBL" id="CAF1352800.1"/>
    </source>
</evidence>
<keyword evidence="5" id="KW-1185">Reference proteome</keyword>
<comment type="caution">
    <text evidence="1">The sequence shown here is derived from an EMBL/GenBank/DDBJ whole genome shotgun (WGS) entry which is preliminary data.</text>
</comment>
<dbReference type="EMBL" id="CAJNOK010022750">
    <property type="protein sequence ID" value="CAF1352800.1"/>
    <property type="molecule type" value="Genomic_DNA"/>
</dbReference>
<dbReference type="AlphaFoldDB" id="A0A815GB71"/>
<protein>
    <submittedName>
        <fullName evidence="1">Uncharacterized protein</fullName>
    </submittedName>
</protein>
<reference evidence="1" key="1">
    <citation type="submission" date="2021-02" db="EMBL/GenBank/DDBJ databases">
        <authorList>
            <person name="Nowell W R."/>
        </authorList>
    </citation>
    <scope>NUCLEOTIDE SEQUENCE</scope>
</reference>
<dbReference type="Proteomes" id="UP000663829">
    <property type="component" value="Unassembled WGS sequence"/>
</dbReference>
<dbReference type="Proteomes" id="UP000681722">
    <property type="component" value="Unassembled WGS sequence"/>
</dbReference>
<dbReference type="Proteomes" id="UP000682733">
    <property type="component" value="Unassembled WGS sequence"/>
</dbReference>
<dbReference type="EMBL" id="CAJOBC010056156">
    <property type="protein sequence ID" value="CAF4193811.1"/>
    <property type="molecule type" value="Genomic_DNA"/>
</dbReference>
<dbReference type="EMBL" id="CAJNOQ010014171">
    <property type="protein sequence ID" value="CAF1336353.1"/>
    <property type="molecule type" value="Genomic_DNA"/>
</dbReference>
<evidence type="ECO:0000313" key="3">
    <source>
        <dbReference type="EMBL" id="CAF4163192.1"/>
    </source>
</evidence>
<proteinExistence type="predicted"/>
<dbReference type="EMBL" id="CAJOBA010044390">
    <property type="protein sequence ID" value="CAF4163192.1"/>
    <property type="molecule type" value="Genomic_DNA"/>
</dbReference>
<organism evidence="1 5">
    <name type="scientific">Didymodactylos carnosus</name>
    <dbReference type="NCBI Taxonomy" id="1234261"/>
    <lineage>
        <taxon>Eukaryota</taxon>
        <taxon>Metazoa</taxon>
        <taxon>Spiralia</taxon>
        <taxon>Gnathifera</taxon>
        <taxon>Rotifera</taxon>
        <taxon>Eurotatoria</taxon>
        <taxon>Bdelloidea</taxon>
        <taxon>Philodinida</taxon>
        <taxon>Philodinidae</taxon>
        <taxon>Didymodactylos</taxon>
    </lineage>
</organism>
<gene>
    <name evidence="1" type="ORF">GPM918_LOCUS30207</name>
    <name evidence="2" type="ORF">OVA965_LOCUS30876</name>
    <name evidence="4" type="ORF">SRO942_LOCUS30813</name>
    <name evidence="3" type="ORF">TMI583_LOCUS31686</name>
</gene>
<evidence type="ECO:0000313" key="4">
    <source>
        <dbReference type="EMBL" id="CAF4193811.1"/>
    </source>
</evidence>
<accession>A0A815GB71</accession>
<dbReference type="Proteomes" id="UP000677228">
    <property type="component" value="Unassembled WGS sequence"/>
</dbReference>